<dbReference type="Gene3D" id="1.20.1260.60">
    <property type="entry name" value="Vacuolar protein sorting-associated protein Ist1"/>
    <property type="match status" value="1"/>
</dbReference>
<name>A0A2Z7APU0_9LAMI</name>
<dbReference type="Proteomes" id="UP000250235">
    <property type="component" value="Unassembled WGS sequence"/>
</dbReference>
<dbReference type="AlphaFoldDB" id="A0A2Z7APU0"/>
<dbReference type="InterPro" id="IPR005061">
    <property type="entry name" value="Ist1"/>
</dbReference>
<dbReference type="PANTHER" id="PTHR12161:SF44">
    <property type="entry name" value="REGULATOR OF VPS4 ACTIVITY IN THE MVB PATHWAY PROTEIN"/>
    <property type="match status" value="1"/>
</dbReference>
<evidence type="ECO:0008006" key="5">
    <source>
        <dbReference type="Google" id="ProtNLM"/>
    </source>
</evidence>
<feature type="compositionally biased region" description="Basic and acidic residues" evidence="2">
    <location>
        <begin position="237"/>
        <end position="247"/>
    </location>
</feature>
<organism evidence="3 4">
    <name type="scientific">Dorcoceras hygrometricum</name>
    <dbReference type="NCBI Taxonomy" id="472368"/>
    <lineage>
        <taxon>Eukaryota</taxon>
        <taxon>Viridiplantae</taxon>
        <taxon>Streptophyta</taxon>
        <taxon>Embryophyta</taxon>
        <taxon>Tracheophyta</taxon>
        <taxon>Spermatophyta</taxon>
        <taxon>Magnoliopsida</taxon>
        <taxon>eudicotyledons</taxon>
        <taxon>Gunneridae</taxon>
        <taxon>Pentapetalae</taxon>
        <taxon>asterids</taxon>
        <taxon>lamiids</taxon>
        <taxon>Lamiales</taxon>
        <taxon>Gesneriaceae</taxon>
        <taxon>Didymocarpoideae</taxon>
        <taxon>Trichosporeae</taxon>
        <taxon>Loxocarpinae</taxon>
        <taxon>Dorcoceras</taxon>
    </lineage>
</organism>
<evidence type="ECO:0000313" key="4">
    <source>
        <dbReference type="Proteomes" id="UP000250235"/>
    </source>
</evidence>
<feature type="region of interest" description="Disordered" evidence="2">
    <location>
        <begin position="356"/>
        <end position="378"/>
    </location>
</feature>
<dbReference type="PANTHER" id="PTHR12161">
    <property type="entry name" value="IST1 FAMILY MEMBER"/>
    <property type="match status" value="1"/>
</dbReference>
<protein>
    <recommendedName>
        <fullName evidence="5">IST1-like protein</fullName>
    </recommendedName>
</protein>
<dbReference type="InterPro" id="IPR042277">
    <property type="entry name" value="IST1-like"/>
</dbReference>
<dbReference type="FunFam" id="1.20.1260.60:FF:000002">
    <property type="entry name" value="Vacuolar protein sorting-associated protein IST1"/>
    <property type="match status" value="1"/>
</dbReference>
<dbReference type="EMBL" id="KV013499">
    <property type="protein sequence ID" value="KZV23478.1"/>
    <property type="molecule type" value="Genomic_DNA"/>
</dbReference>
<proteinExistence type="inferred from homology"/>
<dbReference type="Pfam" id="PF03398">
    <property type="entry name" value="Ist1"/>
    <property type="match status" value="1"/>
</dbReference>
<evidence type="ECO:0000256" key="1">
    <source>
        <dbReference type="ARBA" id="ARBA00005536"/>
    </source>
</evidence>
<keyword evidence="4" id="KW-1185">Reference proteome</keyword>
<dbReference type="OrthoDB" id="29853at2759"/>
<dbReference type="GO" id="GO:0015031">
    <property type="term" value="P:protein transport"/>
    <property type="evidence" value="ECO:0007669"/>
    <property type="project" value="InterPro"/>
</dbReference>
<evidence type="ECO:0000313" key="3">
    <source>
        <dbReference type="EMBL" id="KZV23478.1"/>
    </source>
</evidence>
<reference evidence="3 4" key="1">
    <citation type="journal article" date="2015" name="Proc. Natl. Acad. Sci. U.S.A.">
        <title>The resurrection genome of Boea hygrometrica: A blueprint for survival of dehydration.</title>
        <authorList>
            <person name="Xiao L."/>
            <person name="Yang G."/>
            <person name="Zhang L."/>
            <person name="Yang X."/>
            <person name="Zhao S."/>
            <person name="Ji Z."/>
            <person name="Zhou Q."/>
            <person name="Hu M."/>
            <person name="Wang Y."/>
            <person name="Chen M."/>
            <person name="Xu Y."/>
            <person name="Jin H."/>
            <person name="Xiao X."/>
            <person name="Hu G."/>
            <person name="Bao F."/>
            <person name="Hu Y."/>
            <person name="Wan P."/>
            <person name="Li L."/>
            <person name="Deng X."/>
            <person name="Kuang T."/>
            <person name="Xiang C."/>
            <person name="Zhu J.K."/>
            <person name="Oliver M.J."/>
            <person name="He Y."/>
        </authorList>
    </citation>
    <scope>NUCLEOTIDE SEQUENCE [LARGE SCALE GENOMIC DNA]</scope>
    <source>
        <strain evidence="4">cv. XS01</strain>
    </source>
</reference>
<gene>
    <name evidence="3" type="ORF">F511_16834</name>
</gene>
<sequence>MFDFLFGWRKASKCKSLLKKVQCRVKLATNKRCCIVRQLRQDVAELLKHGHTQTAFERVEQLLKDQSMVEVYDLVGSFCEFVIMNLGYIRKHKDCSNDINEAVSTLIFTSARLGDLPELLSVRKLFVERYGINFVTAALELLPGNLVNNQIKENLIYAKKVADDVKYRLLDEIASTCIEPGPLFLEYRPSNLLENRETETKSTLISNKEIWTGNGDGKIRHITKESQGKIVHTDNYQSERSRDDHKRSPNPIRLSVLGENRILGKLSEGNYKNESFSSFSSSETSSRLPEELIYMDDIEEFVSPSTKKGDVHDQRLFMFKPFEIPSKESAGYVSEANPFKGPKLLQYGENSLSISSRLAEKPSRTRTRRRSSASQETRSVTDAECELYYGVFRDQHESNYHQREDRYKILVDSFDHEGGNSERSCYVTVKSSINVMRCGYDSMGFVWKCNTKKCAIEHPHHFYFRDKNDSLERLSWTPKTEDHAIQSTKTAKIEDRPYFCKDSVRCKAQGEARNEARLPCLRAMTMPNARPVEIVTDDMFRSNSFPLETPRSCRHIHPKLPDYDELAAKFMALKRENFQSRNTTSKPVI</sequence>
<evidence type="ECO:0000256" key="2">
    <source>
        <dbReference type="SAM" id="MobiDB-lite"/>
    </source>
</evidence>
<feature type="region of interest" description="Disordered" evidence="2">
    <location>
        <begin position="226"/>
        <end position="252"/>
    </location>
</feature>
<comment type="similarity">
    <text evidence="1">Belongs to the IST1 family.</text>
</comment>
<accession>A0A2Z7APU0</accession>